<comment type="caution">
    <text evidence="1">The sequence shown here is derived from an EMBL/GenBank/DDBJ whole genome shotgun (WGS) entry which is preliminary data.</text>
</comment>
<organism evidence="1 2">
    <name type="scientific">Flavobacterium flabelliforme</name>
    <dbReference type="NCBI Taxonomy" id="2816119"/>
    <lineage>
        <taxon>Bacteria</taxon>
        <taxon>Pseudomonadati</taxon>
        <taxon>Bacteroidota</taxon>
        <taxon>Flavobacteriia</taxon>
        <taxon>Flavobacteriales</taxon>
        <taxon>Flavobacteriaceae</taxon>
        <taxon>Flavobacterium</taxon>
    </lineage>
</organism>
<keyword evidence="2" id="KW-1185">Reference proteome</keyword>
<evidence type="ECO:0000313" key="2">
    <source>
        <dbReference type="Proteomes" id="UP000674217"/>
    </source>
</evidence>
<dbReference type="Proteomes" id="UP000674217">
    <property type="component" value="Unassembled WGS sequence"/>
</dbReference>
<proteinExistence type="predicted"/>
<dbReference type="RefSeq" id="WP_210646390.1">
    <property type="nucleotide sequence ID" value="NZ_JAGFBU010000004.1"/>
</dbReference>
<name>A0ABS5CV96_9FLAO</name>
<gene>
    <name evidence="1" type="ORF">J3S90_12065</name>
</gene>
<sequence>MKYKFIAIIYLFTLNSFVFSQEIRDQLSNEKISFVEIYSDKGDLIGVTNVGGIFSIDLKNKIKSSKTEKLAFVNSFFETEIIETNDFNDSAVFKMNPIINELKEVVISPNKDKNQYLVLKTYVRSLQINNGKIHYFMDGIVEYYVSLKTKKVKIKFISNRSFENKSIKQLKEKGLTKIFFQITGAPMLNEFLNYNNLIENYNFQKTDLEIKITSKDDNSVKGNLFTNKNGANLSLGFITNDKPKVMKGLGVENILENYNINSFFSASNSEEIGFNALMYFKETRNYKIKAKKDIEYQKVDVTHEVFVLGYRFAEEIDTKKLDQNYSFTNSSSYSEEYWKKVNNVLFQPLAQPIELFIKENLIELK</sequence>
<protein>
    <submittedName>
        <fullName evidence="1">Uncharacterized protein</fullName>
    </submittedName>
</protein>
<reference evidence="1 2" key="1">
    <citation type="submission" date="2021-03" db="EMBL/GenBank/DDBJ databases">
        <title>Flavobacterium Flabelliformis Sp. Nov. And Flavobacterium Geliluteum Sp. Nov., Two Novel Multidrug Resistant Psychrophilic Species Isolated From Antarctica.</title>
        <authorList>
            <person name="Kralova S."/>
            <person name="Busse H.J."/>
            <person name="Bezdicek M."/>
            <person name="Nykrynova M."/>
            <person name="Kroupova E."/>
            <person name="Krsek D."/>
            <person name="Sedlacek I."/>
        </authorList>
    </citation>
    <scope>NUCLEOTIDE SEQUENCE [LARGE SCALE GENOMIC DNA]</scope>
    <source>
        <strain evidence="1 2">P4023</strain>
    </source>
</reference>
<evidence type="ECO:0000313" key="1">
    <source>
        <dbReference type="EMBL" id="MBP4142538.1"/>
    </source>
</evidence>
<accession>A0ABS5CV96</accession>
<dbReference type="EMBL" id="JAGFBU010000004">
    <property type="protein sequence ID" value="MBP4142538.1"/>
    <property type="molecule type" value="Genomic_DNA"/>
</dbReference>